<evidence type="ECO:0000313" key="3">
    <source>
        <dbReference type="Proteomes" id="UP001470809"/>
    </source>
</evidence>
<gene>
    <name evidence="2" type="ORF">AABB31_16900</name>
</gene>
<feature type="transmembrane region" description="Helical" evidence="1">
    <location>
        <begin position="9"/>
        <end position="33"/>
    </location>
</feature>
<evidence type="ECO:0008006" key="4">
    <source>
        <dbReference type="Google" id="ProtNLM"/>
    </source>
</evidence>
<keyword evidence="1" id="KW-0812">Transmembrane</keyword>
<reference evidence="2" key="1">
    <citation type="submission" date="2024-08" db="EMBL/GenBank/DDBJ databases">
        <title>Phylogenomic analyses of a clade within the roseobacter group suggest taxonomic reassignments of species of the genera Aestuariivita, Citreicella, Loktanella, Nautella, Pelagibaca, Ruegeria, Thalassobius, Thiobacimonas and Tropicibacter, and the proposal o.</title>
        <authorList>
            <person name="Jeon C.O."/>
        </authorList>
    </citation>
    <scope>NUCLEOTIDE SEQUENCE</scope>
    <source>
        <strain evidence="2">SS1-5</strain>
    </source>
</reference>
<dbReference type="RefSeq" id="WP_342076002.1">
    <property type="nucleotide sequence ID" value="NZ_CP151767.2"/>
</dbReference>
<accession>A0AAN0M822</accession>
<organism evidence="2 3">
    <name type="scientific">Yoonia rhodophyticola</name>
    <dbReference type="NCBI Taxonomy" id="3137370"/>
    <lineage>
        <taxon>Bacteria</taxon>
        <taxon>Pseudomonadati</taxon>
        <taxon>Pseudomonadota</taxon>
        <taxon>Alphaproteobacteria</taxon>
        <taxon>Rhodobacterales</taxon>
        <taxon>Paracoccaceae</taxon>
        <taxon>Yoonia</taxon>
    </lineage>
</organism>
<proteinExistence type="predicted"/>
<dbReference type="EMBL" id="CP151767">
    <property type="protein sequence ID" value="WZU66680.1"/>
    <property type="molecule type" value="Genomic_DNA"/>
</dbReference>
<dbReference type="Proteomes" id="UP001470809">
    <property type="component" value="Chromosome"/>
</dbReference>
<feature type="transmembrane region" description="Helical" evidence="1">
    <location>
        <begin position="59"/>
        <end position="84"/>
    </location>
</feature>
<keyword evidence="1" id="KW-1133">Transmembrane helix</keyword>
<dbReference type="KEGG" id="yrh:AABB31_16900"/>
<evidence type="ECO:0000256" key="1">
    <source>
        <dbReference type="SAM" id="Phobius"/>
    </source>
</evidence>
<sequence>MATQTTHKFWLKISALTIASFGPILTLATMPAFNEPARWSLDLLTWPLDGFPSYDAPEIWFLSALTGGFLVGWGVMVWCLSIWVYDLAPEPVRKTLLTSALAWFCLDSLGSITSGNWPNVLWNILFLFLAVGPLWRPATD</sequence>
<feature type="transmembrane region" description="Helical" evidence="1">
    <location>
        <begin position="120"/>
        <end position="138"/>
    </location>
</feature>
<keyword evidence="3" id="KW-1185">Reference proteome</keyword>
<keyword evidence="1" id="KW-0472">Membrane</keyword>
<name>A0AAN0M822_9RHOB</name>
<dbReference type="AlphaFoldDB" id="A0AAN0M822"/>
<protein>
    <recommendedName>
        <fullName evidence="4">Excinuclease ABC subunit A</fullName>
    </recommendedName>
</protein>
<evidence type="ECO:0000313" key="2">
    <source>
        <dbReference type="EMBL" id="WZU66680.1"/>
    </source>
</evidence>